<sequence length="75" mass="8348">MTDGHTASVYCTPWVTHFPCSLYFSDLGLKRRAIGILLAEWHIWRQQGFYPPEPVFGPGTAPENSPLSVEPSTAD</sequence>
<accession>A0A369K092</accession>
<feature type="region of interest" description="Disordered" evidence="1">
    <location>
        <begin position="54"/>
        <end position="75"/>
    </location>
</feature>
<dbReference type="EMBL" id="LUEZ02000040">
    <property type="protein sequence ID" value="RDB26187.1"/>
    <property type="molecule type" value="Genomic_DNA"/>
</dbReference>
<proteinExistence type="predicted"/>
<evidence type="ECO:0000256" key="1">
    <source>
        <dbReference type="SAM" id="MobiDB-lite"/>
    </source>
</evidence>
<evidence type="ECO:0000313" key="2">
    <source>
        <dbReference type="EMBL" id="RDB26187.1"/>
    </source>
</evidence>
<keyword evidence="3" id="KW-1185">Reference proteome</keyword>
<reference evidence="2" key="1">
    <citation type="submission" date="2018-04" db="EMBL/GenBank/DDBJ databases">
        <title>Whole genome sequencing of Hypsizygus marmoreus.</title>
        <authorList>
            <person name="Choi I.-G."/>
            <person name="Min B."/>
            <person name="Kim J.-G."/>
            <person name="Kim S."/>
            <person name="Oh Y.-L."/>
            <person name="Kong W.-S."/>
            <person name="Park H."/>
            <person name="Jeong J."/>
            <person name="Song E.-S."/>
        </authorList>
    </citation>
    <scope>NUCLEOTIDE SEQUENCE [LARGE SCALE GENOMIC DNA]</scope>
    <source>
        <strain evidence="2">51987-8</strain>
    </source>
</reference>
<comment type="caution">
    <text evidence="2">The sequence shown here is derived from an EMBL/GenBank/DDBJ whole genome shotgun (WGS) entry which is preliminary data.</text>
</comment>
<protein>
    <submittedName>
        <fullName evidence="2">Uncharacterized protein</fullName>
    </submittedName>
</protein>
<dbReference type="AlphaFoldDB" id="A0A369K092"/>
<evidence type="ECO:0000313" key="3">
    <source>
        <dbReference type="Proteomes" id="UP000076154"/>
    </source>
</evidence>
<organism evidence="2 3">
    <name type="scientific">Hypsizygus marmoreus</name>
    <name type="common">White beech mushroom</name>
    <name type="synonym">Agaricus marmoreus</name>
    <dbReference type="NCBI Taxonomy" id="39966"/>
    <lineage>
        <taxon>Eukaryota</taxon>
        <taxon>Fungi</taxon>
        <taxon>Dikarya</taxon>
        <taxon>Basidiomycota</taxon>
        <taxon>Agaricomycotina</taxon>
        <taxon>Agaricomycetes</taxon>
        <taxon>Agaricomycetidae</taxon>
        <taxon>Agaricales</taxon>
        <taxon>Tricholomatineae</taxon>
        <taxon>Lyophyllaceae</taxon>
        <taxon>Hypsizygus</taxon>
    </lineage>
</organism>
<dbReference type="Proteomes" id="UP000076154">
    <property type="component" value="Unassembled WGS sequence"/>
</dbReference>
<feature type="compositionally biased region" description="Polar residues" evidence="1">
    <location>
        <begin position="62"/>
        <end position="75"/>
    </location>
</feature>
<dbReference type="InParanoid" id="A0A369K092"/>
<name>A0A369K092_HYPMA</name>
<gene>
    <name evidence="2" type="ORF">Hypma_006090</name>
</gene>